<name>A0ABT2M523_9MYCO</name>
<dbReference type="EMBL" id="JAODWD010000001">
    <property type="protein sequence ID" value="MCT7657352.1"/>
    <property type="molecule type" value="Genomic_DNA"/>
</dbReference>
<protein>
    <recommendedName>
        <fullName evidence="4">PASTA domain-containing protein</fullName>
    </recommendedName>
</protein>
<feature type="chain" id="PRO_5045327232" description="PASTA domain-containing protein" evidence="1">
    <location>
        <begin position="25"/>
        <end position="103"/>
    </location>
</feature>
<evidence type="ECO:0000313" key="2">
    <source>
        <dbReference type="EMBL" id="MCT7657352.1"/>
    </source>
</evidence>
<accession>A0ABT2M523</accession>
<organism evidence="2 3">
    <name type="scientific">Mycobacterium deserti</name>
    <dbReference type="NCBI Taxonomy" id="2978347"/>
    <lineage>
        <taxon>Bacteria</taxon>
        <taxon>Bacillati</taxon>
        <taxon>Actinomycetota</taxon>
        <taxon>Actinomycetes</taxon>
        <taxon>Mycobacteriales</taxon>
        <taxon>Mycobacteriaceae</taxon>
        <taxon>Mycobacterium</taxon>
    </lineage>
</organism>
<keyword evidence="1" id="KW-0732">Signal</keyword>
<reference evidence="3" key="1">
    <citation type="submission" date="2023-07" db="EMBL/GenBank/DDBJ databases">
        <authorList>
            <person name="Deng Y."/>
            <person name="Zhang Y.-Q."/>
        </authorList>
    </citation>
    <scope>NUCLEOTIDE SEQUENCE [LARGE SCALE GENOMIC DNA]</scope>
    <source>
        <strain evidence="3">CPCC 205710</strain>
    </source>
</reference>
<keyword evidence="3" id="KW-1185">Reference proteome</keyword>
<proteinExistence type="predicted"/>
<dbReference type="Proteomes" id="UP001206639">
    <property type="component" value="Unassembled WGS sequence"/>
</dbReference>
<dbReference type="RefSeq" id="WP_260991407.1">
    <property type="nucleotide sequence ID" value="NZ_JAODWD010000001.1"/>
</dbReference>
<gene>
    <name evidence="2" type="ORF">N4S67_02820</name>
</gene>
<evidence type="ECO:0000256" key="1">
    <source>
        <dbReference type="SAM" id="SignalP"/>
    </source>
</evidence>
<feature type="signal peptide" evidence="1">
    <location>
        <begin position="1"/>
        <end position="24"/>
    </location>
</feature>
<evidence type="ECO:0008006" key="4">
    <source>
        <dbReference type="Google" id="ProtNLM"/>
    </source>
</evidence>
<comment type="caution">
    <text evidence="2">The sequence shown here is derived from an EMBL/GenBank/DDBJ whole genome shotgun (WGS) entry which is preliminary data.</text>
</comment>
<sequence length="103" mass="10653">MRALRSVAATTAAAGIILAPAGFAAAQPIQAGDAQQTIGELEATGYDVVIDRVGSGPLNQCIVTSVRNPKTVTETISVGRGEDRELITVVKSRSITVSLNCSR</sequence>
<evidence type="ECO:0000313" key="3">
    <source>
        <dbReference type="Proteomes" id="UP001206639"/>
    </source>
</evidence>